<feature type="region of interest" description="Disordered" evidence="7">
    <location>
        <begin position="1130"/>
        <end position="1150"/>
    </location>
</feature>
<name>A0A8H7ZA37_9ASCO</name>
<evidence type="ECO:0000256" key="6">
    <source>
        <dbReference type="ARBA" id="ARBA00023242"/>
    </source>
</evidence>
<evidence type="ECO:0000256" key="7">
    <source>
        <dbReference type="SAM" id="MobiDB-lite"/>
    </source>
</evidence>
<evidence type="ECO:0000256" key="3">
    <source>
        <dbReference type="ARBA" id="ARBA00006172"/>
    </source>
</evidence>
<dbReference type="GO" id="GO:0005797">
    <property type="term" value="C:Golgi medial cisterna"/>
    <property type="evidence" value="ECO:0007669"/>
    <property type="project" value="TreeGrafter"/>
</dbReference>
<dbReference type="InterPro" id="IPR026705">
    <property type="entry name" value="Hid-1/Ecm30"/>
</dbReference>
<feature type="compositionally biased region" description="Low complexity" evidence="7">
    <location>
        <begin position="847"/>
        <end position="862"/>
    </location>
</feature>
<evidence type="ECO:0000256" key="1">
    <source>
        <dbReference type="ARBA" id="ARBA00004123"/>
    </source>
</evidence>
<dbReference type="EMBL" id="JAEOAQ010000009">
    <property type="protein sequence ID" value="KAG5416709.1"/>
    <property type="molecule type" value="Genomic_DNA"/>
</dbReference>
<comment type="subcellular location">
    <subcellularLocation>
        <location evidence="2">Cytoplasm</location>
    </subcellularLocation>
    <subcellularLocation>
        <location evidence="1">Nucleus</location>
    </subcellularLocation>
</comment>
<dbReference type="Proteomes" id="UP000669133">
    <property type="component" value="Unassembled WGS sequence"/>
</dbReference>
<evidence type="ECO:0000313" key="8">
    <source>
        <dbReference type="EMBL" id="KAG5416709.1"/>
    </source>
</evidence>
<dbReference type="GO" id="GO:0000138">
    <property type="term" value="C:Golgi trans cisterna"/>
    <property type="evidence" value="ECO:0007669"/>
    <property type="project" value="TreeGrafter"/>
</dbReference>
<organism evidence="8 9">
    <name type="scientific">Candida metapsilosis</name>
    <dbReference type="NCBI Taxonomy" id="273372"/>
    <lineage>
        <taxon>Eukaryota</taxon>
        <taxon>Fungi</taxon>
        <taxon>Dikarya</taxon>
        <taxon>Ascomycota</taxon>
        <taxon>Saccharomycotina</taxon>
        <taxon>Pichiomycetes</taxon>
        <taxon>Debaryomycetaceae</taxon>
        <taxon>Candida/Lodderomyces clade</taxon>
        <taxon>Candida</taxon>
    </lineage>
</organism>
<dbReference type="InterPro" id="IPR011993">
    <property type="entry name" value="PH-like_dom_sf"/>
</dbReference>
<dbReference type="GO" id="GO:0016020">
    <property type="term" value="C:membrane"/>
    <property type="evidence" value="ECO:0007669"/>
    <property type="project" value="TreeGrafter"/>
</dbReference>
<dbReference type="PANTHER" id="PTHR21575">
    <property type="entry name" value="PROTEIN HID1"/>
    <property type="match status" value="1"/>
</dbReference>
<dbReference type="GO" id="GO:0005634">
    <property type="term" value="C:nucleus"/>
    <property type="evidence" value="ECO:0007669"/>
    <property type="project" value="UniProtKB-SubCell"/>
</dbReference>
<dbReference type="PANTHER" id="PTHR21575:SF12">
    <property type="entry name" value="PROTEIN HID1"/>
    <property type="match status" value="1"/>
</dbReference>
<dbReference type="Pfam" id="PF03517">
    <property type="entry name" value="Voldacs"/>
    <property type="match status" value="1"/>
</dbReference>
<accession>A0A8H7ZA37</accession>
<keyword evidence="6" id="KW-0539">Nucleus</keyword>
<dbReference type="OrthoDB" id="432953at2759"/>
<dbReference type="GeneID" id="93654302"/>
<proteinExistence type="inferred from homology"/>
<evidence type="ECO:0000256" key="4">
    <source>
        <dbReference type="ARBA" id="ARBA00015935"/>
    </source>
</evidence>
<keyword evidence="9" id="KW-1185">Reference proteome</keyword>
<evidence type="ECO:0000256" key="5">
    <source>
        <dbReference type="ARBA" id="ARBA00022490"/>
    </source>
</evidence>
<dbReference type="InterPro" id="IPR039924">
    <property type="entry name" value="ICln/Lot5/Saf5"/>
</dbReference>
<dbReference type="RefSeq" id="XP_067545825.1">
    <property type="nucleotide sequence ID" value="XM_067694875.1"/>
</dbReference>
<comment type="caution">
    <text evidence="8">The sequence shown here is derived from an EMBL/GenBank/DDBJ whole genome shotgun (WGS) entry which is preliminary data.</text>
</comment>
<keyword evidence="5" id="KW-0963">Cytoplasm</keyword>
<gene>
    <name evidence="8" type="ORF">I9W82_005673</name>
</gene>
<comment type="similarity">
    <text evidence="3">Belongs to the LOT5 family.</text>
</comment>
<dbReference type="Pfam" id="PF12722">
    <property type="entry name" value="Hid1"/>
    <property type="match status" value="2"/>
</dbReference>
<evidence type="ECO:0000313" key="9">
    <source>
        <dbReference type="Proteomes" id="UP000669133"/>
    </source>
</evidence>
<protein>
    <recommendedName>
        <fullName evidence="4">Protein LOT5</fullName>
    </recommendedName>
</protein>
<dbReference type="Gene3D" id="2.30.29.30">
    <property type="entry name" value="Pleckstrin-homology domain (PH domain)/Phosphotyrosine-binding domain (PTB)"/>
    <property type="match status" value="1"/>
</dbReference>
<dbReference type="AlphaFoldDB" id="A0A8H7ZA37"/>
<sequence>MPPQPRVINEQPNIENTILSSTYQASSPARFSTDDDKFVMFGGGPSYAVHCKNAPKLRPFSTDRVSLFVLSSHFIIWSNDDNLGIEIPYQLIYLHALDKNSLYLQVQNSPLMSNSLEDILEISLVEIQGQGIGNELFTKINGGAEAIYQAMSTCSAMHFDSDEEEDADMMGDNHESHLPAMEVPHSWVQGETSEIQEKSFKNDGHADDLDEGEDEGTEEGVVAGMSVDVGYAQIAGRQGRIISKQDVKFWSRFWKLPTKSQDIFELLSLEDVRNVRLQNVVNYITFAQVLSLKVIDIAGLDTLTNSDISSLLNCIRFLVKILPPLLETEDYLDGTGFATFWNTGFNTEEYLRSKEAELSDTEKDVKCVSFDTVNDTIGFKLMMALVDLLFTKGFTLNTKEKGGVSLSVWEPGLGYSGKPRPPNLIMDINRMEVLKLIVMLCSDGFYCTPSTIVSKGSRFLTILVSMTPKIKLLTLVSSLLNLTCRSSKESETLYYENINFTETKFLCVTYAFSLLVMMVVYPIPNETGITGCKLHNMARRYLGKVHKDSELQFIANSLMEILRSPLQNSESGSFKNNQPSIWATNTVIFMWELVQCNKHFKDLIVANYMSQLMVTLLYYVFEYKTNDDRKNLVRVSAYLVLYLSSQSEMLETLFHPISQSLYNSLPQSYKPSITPLTSRDFLVSQLCSLLLNVYPIQPPTYNFKPLPKLLLNTLVETLYNLIIPVSHNELKVHNDPNKKLNNPNSCGGLSYYASSLLTQLISRFSIKSFLLEKSYHLNVVALLIRANERVYYNLWNTVFNIQEYSVRGGTISRIDETEANEAVPTNETDDSLDRSDPIPIRQRNHYESPSISESESLESSLRPRPPPGMSDKAREKQRMDSPIGQIWSGRDSLAIILTIIIPHLKMVLNSVWSGTKGASVDSFELVEKIENSDFSGMIEENRHQLKYELLPEAPLEQLKFEWSILSLGWYLALLYSEVYNASSQVKAYIGNNNGLMKNLSTSLATVSKFTSGWTSFLKSEQQQSQVNEFTTQWIENGLTDANTWQGTNIKLFEVSSSSKDGFFASFSKFGGGTSRAVPSTPGTLNDMMRRFSDFNVNGVSGSPMSSVISTPVEEQESYFTRRSGRNSVSSLHSLNQLNRIRSNTPRNSFS</sequence>
<reference evidence="8 9" key="1">
    <citation type="submission" date="2020-12" db="EMBL/GenBank/DDBJ databases">
        <title>Effect of drift, selection, and recombination on the evolution of hybrid genomes in Candida yeast pathogens.</title>
        <authorList>
            <person name="Mixao V."/>
            <person name="Ksiezopolska E."/>
            <person name="Saus E."/>
            <person name="Boekhout T."/>
            <person name="Gacser A."/>
            <person name="Gabaldon T."/>
        </authorList>
    </citation>
    <scope>NUCLEOTIDE SEQUENCE [LARGE SCALE GENOMIC DNA]</scope>
    <source>
        <strain evidence="8 9">BP57</strain>
    </source>
</reference>
<feature type="region of interest" description="Disordered" evidence="7">
    <location>
        <begin position="817"/>
        <end position="881"/>
    </location>
</feature>
<evidence type="ECO:0000256" key="2">
    <source>
        <dbReference type="ARBA" id="ARBA00004496"/>
    </source>
</evidence>